<dbReference type="InterPro" id="IPR028098">
    <property type="entry name" value="Glyco_trans_4-like_N"/>
</dbReference>
<organism evidence="6 7">
    <name type="scientific">Cryobacterium gelidum</name>
    <dbReference type="NCBI Taxonomy" id="1259164"/>
    <lineage>
        <taxon>Bacteria</taxon>
        <taxon>Bacillati</taxon>
        <taxon>Actinomycetota</taxon>
        <taxon>Actinomycetes</taxon>
        <taxon>Micrococcales</taxon>
        <taxon>Microbacteriaceae</taxon>
        <taxon>Cryobacterium</taxon>
    </lineage>
</organism>
<proteinExistence type="predicted"/>
<dbReference type="GO" id="GO:0016757">
    <property type="term" value="F:glycosyltransferase activity"/>
    <property type="evidence" value="ECO:0007669"/>
    <property type="project" value="UniProtKB-KW"/>
</dbReference>
<protein>
    <recommendedName>
        <fullName evidence="1">D-inositol 3-phosphate glycosyltransferase</fullName>
    </recommendedName>
</protein>
<sequence>MANKLQKSHDVMMALNYYAPYVSGLTDAARLVAEELVRRGLSVIVVAGQHDAALPRSERINGVDVVRTPVVARIGKGLISPTFVSTAIHFGRRARIVNLHLPMIESGPIAAGLRSTPVVVTYQCDISLPAGILNRLQTVVMDISNAIAMRCANAICPSSADYAASSRLQRSMSGIRTQPIAPPTRTYPAATPSFRTSGGLHVGFLGRLVEEKGLEFLVDGFRQLEDPEARLLIGGDFSKVAGGSVVEKVRTHIGGDERIRLLGFLRDDELPNFYASLDVFALPSVNSLEAFGIVQVEAMKAGVAALASDLPGVRTPVQRTGFGSIVAPRDSVAIERELRRLSTKPLDRVLGAQRANAEYSLEQTVDEYQTLFESLV</sequence>
<name>A0A4R9AW13_9MICO</name>
<dbReference type="CDD" id="cd03801">
    <property type="entry name" value="GT4_PimA-like"/>
    <property type="match status" value="1"/>
</dbReference>
<feature type="domain" description="Glycosyltransferase subfamily 4-like N-terminal" evidence="5">
    <location>
        <begin position="24"/>
        <end position="167"/>
    </location>
</feature>
<evidence type="ECO:0000256" key="3">
    <source>
        <dbReference type="ARBA" id="ARBA00022679"/>
    </source>
</evidence>
<comment type="caution">
    <text evidence="6">The sequence shown here is derived from an EMBL/GenBank/DDBJ whole genome shotgun (WGS) entry which is preliminary data.</text>
</comment>
<evidence type="ECO:0000259" key="4">
    <source>
        <dbReference type="Pfam" id="PF00534"/>
    </source>
</evidence>
<keyword evidence="3 6" id="KW-0808">Transferase</keyword>
<evidence type="ECO:0000313" key="7">
    <source>
        <dbReference type="Proteomes" id="UP000297983"/>
    </source>
</evidence>
<dbReference type="Pfam" id="PF00534">
    <property type="entry name" value="Glycos_transf_1"/>
    <property type="match status" value="1"/>
</dbReference>
<feature type="domain" description="Glycosyl transferase family 1" evidence="4">
    <location>
        <begin position="202"/>
        <end position="345"/>
    </location>
</feature>
<dbReference type="PANTHER" id="PTHR45947:SF3">
    <property type="entry name" value="SULFOQUINOVOSYL TRANSFERASE SQD2"/>
    <property type="match status" value="1"/>
</dbReference>
<keyword evidence="7" id="KW-1185">Reference proteome</keyword>
<evidence type="ECO:0000256" key="1">
    <source>
        <dbReference type="ARBA" id="ARBA00021292"/>
    </source>
</evidence>
<dbReference type="PANTHER" id="PTHR45947">
    <property type="entry name" value="SULFOQUINOVOSYL TRANSFERASE SQD2"/>
    <property type="match status" value="1"/>
</dbReference>
<dbReference type="RefSeq" id="WP_134551125.1">
    <property type="nucleotide sequence ID" value="NZ_SOHL01000013.1"/>
</dbReference>
<evidence type="ECO:0000256" key="2">
    <source>
        <dbReference type="ARBA" id="ARBA00022676"/>
    </source>
</evidence>
<gene>
    <name evidence="6" type="ORF">E3T50_06495</name>
</gene>
<keyword evidence="2" id="KW-0328">Glycosyltransferase</keyword>
<dbReference type="SUPFAM" id="SSF53756">
    <property type="entry name" value="UDP-Glycosyltransferase/glycogen phosphorylase"/>
    <property type="match status" value="1"/>
</dbReference>
<dbReference type="AlphaFoldDB" id="A0A4R9AW13"/>
<evidence type="ECO:0000259" key="5">
    <source>
        <dbReference type="Pfam" id="PF13579"/>
    </source>
</evidence>
<dbReference type="Proteomes" id="UP000297983">
    <property type="component" value="Unassembled WGS sequence"/>
</dbReference>
<dbReference type="GO" id="GO:1901137">
    <property type="term" value="P:carbohydrate derivative biosynthetic process"/>
    <property type="evidence" value="ECO:0007669"/>
    <property type="project" value="UniProtKB-ARBA"/>
</dbReference>
<accession>A0A4R9AW13</accession>
<dbReference type="InterPro" id="IPR050194">
    <property type="entry name" value="Glycosyltransferase_grp1"/>
</dbReference>
<dbReference type="Gene3D" id="3.40.50.2000">
    <property type="entry name" value="Glycogen Phosphorylase B"/>
    <property type="match status" value="2"/>
</dbReference>
<evidence type="ECO:0000313" key="6">
    <source>
        <dbReference type="EMBL" id="TFD71225.1"/>
    </source>
</evidence>
<dbReference type="EMBL" id="SOHL01000013">
    <property type="protein sequence ID" value="TFD71225.1"/>
    <property type="molecule type" value="Genomic_DNA"/>
</dbReference>
<dbReference type="InterPro" id="IPR001296">
    <property type="entry name" value="Glyco_trans_1"/>
</dbReference>
<dbReference type="Pfam" id="PF13579">
    <property type="entry name" value="Glyco_trans_4_4"/>
    <property type="match status" value="1"/>
</dbReference>
<reference evidence="6 7" key="1">
    <citation type="submission" date="2019-03" db="EMBL/GenBank/DDBJ databases">
        <title>Genomics of glacier-inhabiting Cryobacterium strains.</title>
        <authorList>
            <person name="Liu Q."/>
            <person name="Xin Y.-H."/>
        </authorList>
    </citation>
    <scope>NUCLEOTIDE SEQUENCE [LARGE SCALE GENOMIC DNA]</scope>
    <source>
        <strain evidence="6 7">Hz16</strain>
    </source>
</reference>